<keyword evidence="7" id="KW-0808">Transferase</keyword>
<name>A0A382HKH2_9ZZZZ</name>
<keyword evidence="6" id="KW-0328">Glycosyltransferase</keyword>
<dbReference type="FunFam" id="3.40.50.2020:FF:000008">
    <property type="entry name" value="Orotate phosphoribosyltransferase"/>
    <property type="match status" value="1"/>
</dbReference>
<evidence type="ECO:0000256" key="7">
    <source>
        <dbReference type="ARBA" id="ARBA00022679"/>
    </source>
</evidence>
<accession>A0A382HKH2</accession>
<sequence>MEKYQKEFIEFAIERKALCFGEYKLKSGRISPYFFNTGSFNDGESLAKLGRFYAEALHKAEIKFDMIYGPAYKGIPLASATAISFHEVFDNNYPFCFNRKEIKDHGEGGATFGAEIHNRVIVIDDVISAGTSIKESIDIVHSKGGAVIGAIVAVNRQEQGEGKKSAIQEAQEKYKIKIISIVSLNDIISFISKNDNLKKHLEAINTYSMQYGEINE</sequence>
<reference evidence="10" key="1">
    <citation type="submission" date="2018-05" db="EMBL/GenBank/DDBJ databases">
        <authorList>
            <person name="Lanie J.A."/>
            <person name="Ng W.-L."/>
            <person name="Kazmierczak K.M."/>
            <person name="Andrzejewski T.M."/>
            <person name="Davidsen T.M."/>
            <person name="Wayne K.J."/>
            <person name="Tettelin H."/>
            <person name="Glass J.I."/>
            <person name="Rusch D."/>
            <person name="Podicherti R."/>
            <person name="Tsui H.-C.T."/>
            <person name="Winkler M.E."/>
        </authorList>
    </citation>
    <scope>NUCLEOTIDE SEQUENCE</scope>
</reference>
<dbReference type="CDD" id="cd06223">
    <property type="entry name" value="PRTases_typeI"/>
    <property type="match status" value="1"/>
</dbReference>
<dbReference type="Gene3D" id="3.40.50.2020">
    <property type="match status" value="1"/>
</dbReference>
<dbReference type="InterPro" id="IPR029057">
    <property type="entry name" value="PRTase-like"/>
</dbReference>
<dbReference type="GO" id="GO:0006207">
    <property type="term" value="P:'de novo' pyrimidine nucleobase biosynthetic process"/>
    <property type="evidence" value="ECO:0007669"/>
    <property type="project" value="TreeGrafter"/>
</dbReference>
<dbReference type="PANTHER" id="PTHR46683:SF1">
    <property type="entry name" value="OROTATE PHOSPHORIBOSYLTRANSFERASE 1-RELATED"/>
    <property type="match status" value="1"/>
</dbReference>
<dbReference type="GO" id="GO:0005737">
    <property type="term" value="C:cytoplasm"/>
    <property type="evidence" value="ECO:0007669"/>
    <property type="project" value="TreeGrafter"/>
</dbReference>
<dbReference type="UniPathway" id="UPA00070">
    <property type="reaction ID" value="UER00119"/>
</dbReference>
<dbReference type="EMBL" id="UINC01061624">
    <property type="protein sequence ID" value="SVB87397.1"/>
    <property type="molecule type" value="Genomic_DNA"/>
</dbReference>
<keyword evidence="8" id="KW-0665">Pyrimidine biosynthesis</keyword>
<evidence type="ECO:0000259" key="9">
    <source>
        <dbReference type="Pfam" id="PF00156"/>
    </source>
</evidence>
<evidence type="ECO:0000256" key="3">
    <source>
        <dbReference type="ARBA" id="ARBA00006340"/>
    </source>
</evidence>
<dbReference type="InterPro" id="IPR000836">
    <property type="entry name" value="PRTase_dom"/>
</dbReference>
<dbReference type="GO" id="GO:0046132">
    <property type="term" value="P:pyrimidine ribonucleoside biosynthetic process"/>
    <property type="evidence" value="ECO:0007669"/>
    <property type="project" value="TreeGrafter"/>
</dbReference>
<dbReference type="PANTHER" id="PTHR46683">
    <property type="entry name" value="OROTATE PHOSPHORIBOSYLTRANSFERASE 1-RELATED"/>
    <property type="match status" value="1"/>
</dbReference>
<dbReference type="EC" id="2.4.2.10" evidence="5"/>
<dbReference type="SUPFAM" id="SSF53271">
    <property type="entry name" value="PRTase-like"/>
    <property type="match status" value="1"/>
</dbReference>
<dbReference type="GO" id="GO:0004588">
    <property type="term" value="F:orotate phosphoribosyltransferase activity"/>
    <property type="evidence" value="ECO:0007669"/>
    <property type="project" value="UniProtKB-EC"/>
</dbReference>
<dbReference type="InterPro" id="IPR004467">
    <property type="entry name" value="Or_phspho_trans_dom"/>
</dbReference>
<dbReference type="AlphaFoldDB" id="A0A382HKH2"/>
<gene>
    <name evidence="10" type="ORF">METZ01_LOCUS240251</name>
</gene>
<evidence type="ECO:0000256" key="8">
    <source>
        <dbReference type="ARBA" id="ARBA00022975"/>
    </source>
</evidence>
<dbReference type="InterPro" id="IPR023031">
    <property type="entry name" value="OPRT"/>
</dbReference>
<evidence type="ECO:0000256" key="2">
    <source>
        <dbReference type="ARBA" id="ARBA00004889"/>
    </source>
</evidence>
<dbReference type="HAMAP" id="MF_01208">
    <property type="entry name" value="PyrE"/>
    <property type="match status" value="1"/>
</dbReference>
<evidence type="ECO:0000256" key="4">
    <source>
        <dbReference type="ARBA" id="ARBA00011738"/>
    </source>
</evidence>
<dbReference type="NCBIfam" id="TIGR00336">
    <property type="entry name" value="pyrE"/>
    <property type="match status" value="1"/>
</dbReference>
<dbReference type="GO" id="GO:0044205">
    <property type="term" value="P:'de novo' UMP biosynthetic process"/>
    <property type="evidence" value="ECO:0007669"/>
    <property type="project" value="UniProtKB-UniPathway"/>
</dbReference>
<evidence type="ECO:0000313" key="10">
    <source>
        <dbReference type="EMBL" id="SVB87397.1"/>
    </source>
</evidence>
<feature type="domain" description="Phosphoribosyltransferase" evidence="9">
    <location>
        <begin position="39"/>
        <end position="164"/>
    </location>
</feature>
<comment type="function">
    <text evidence="1">Catalyzes the transfer of a ribosyl phosphate group from 5-phosphoribose 1-diphosphate to orotate, leading to the formation of orotidine monophosphate (OMP).</text>
</comment>
<protein>
    <recommendedName>
        <fullName evidence="5">orotate phosphoribosyltransferase</fullName>
        <ecNumber evidence="5">2.4.2.10</ecNumber>
    </recommendedName>
</protein>
<dbReference type="Pfam" id="PF00156">
    <property type="entry name" value="Pribosyltran"/>
    <property type="match status" value="1"/>
</dbReference>
<evidence type="ECO:0000256" key="1">
    <source>
        <dbReference type="ARBA" id="ARBA00003769"/>
    </source>
</evidence>
<comment type="subunit">
    <text evidence="4">Homodimer.</text>
</comment>
<evidence type="ECO:0000256" key="6">
    <source>
        <dbReference type="ARBA" id="ARBA00022676"/>
    </source>
</evidence>
<comment type="similarity">
    <text evidence="3">Belongs to the purine/pyrimidine phosphoribosyltransferase family. PyrE subfamily.</text>
</comment>
<proteinExistence type="inferred from homology"/>
<organism evidence="10">
    <name type="scientific">marine metagenome</name>
    <dbReference type="NCBI Taxonomy" id="408172"/>
    <lineage>
        <taxon>unclassified sequences</taxon>
        <taxon>metagenomes</taxon>
        <taxon>ecological metagenomes</taxon>
    </lineage>
</organism>
<comment type="pathway">
    <text evidence="2">Pyrimidine metabolism; UMP biosynthesis via de novo pathway; UMP from orotate: step 1/2.</text>
</comment>
<evidence type="ECO:0000256" key="5">
    <source>
        <dbReference type="ARBA" id="ARBA00011971"/>
    </source>
</evidence>